<keyword evidence="1 4" id="KW-0489">Methyltransferase</keyword>
<dbReference type="Proteomes" id="UP000034119">
    <property type="component" value="Unassembled WGS sequence"/>
</dbReference>
<reference evidence="4 5" key="1">
    <citation type="journal article" date="2015" name="Nature">
        <title>rRNA introns, odd ribosomes, and small enigmatic genomes across a large radiation of phyla.</title>
        <authorList>
            <person name="Brown C.T."/>
            <person name="Hug L.A."/>
            <person name="Thomas B.C."/>
            <person name="Sharon I."/>
            <person name="Castelle C.J."/>
            <person name="Singh A."/>
            <person name="Wilkins M.J."/>
            <person name="Williams K.H."/>
            <person name="Banfield J.F."/>
        </authorList>
    </citation>
    <scope>NUCLEOTIDE SEQUENCE [LARGE SCALE GENOMIC DNA]</scope>
</reference>
<sequence length="413" mass="47126">MTVQEIEQHLKTFSLNGPQLLDLDSSKTRTEYIEVTGSSVPRFLNEFWTAKQRQACSIHEISYRACFKPQLPRFFIELLTREGDLVYDPFSGRGTTAIEAGLMGRNVIANDVNPLSRLLARPRFFIPDLQGLEERLNKVPFGTNEADIDLNMFYHPDTESEIVALRRYLLEREKQGTIDELDEWIRMVATNRLTGHSVGFFSVYTLPPNQATSPESQIKINQKRDQKPPYRNTKKIIVQKTLSLIKTITKLEKENLKNSGDRALFLIKDARKTNEIQTGSIKLTVTSPPFLDVVHYAKDNWLRCWFNDINAEVTAKNITMAKTIEEWSAVMGQTFQELYRITADDGWVAFEVGEIRNGSISLDENVVPLGKAAGFKCVGILVNQQIFTKTSNIWGINNNQKGTNTNRVVIFRK</sequence>
<evidence type="ECO:0000313" key="5">
    <source>
        <dbReference type="Proteomes" id="UP000034119"/>
    </source>
</evidence>
<dbReference type="GO" id="GO:0008170">
    <property type="term" value="F:N-methyltransferase activity"/>
    <property type="evidence" value="ECO:0007669"/>
    <property type="project" value="InterPro"/>
</dbReference>
<dbReference type="PATRIC" id="fig|1618342.3.peg.403"/>
<comment type="caution">
    <text evidence="4">The sequence shown here is derived from an EMBL/GenBank/DDBJ whole genome shotgun (WGS) entry which is preliminary data.</text>
</comment>
<accession>A0A0G1VHK7</accession>
<keyword evidence="2" id="KW-0808">Transferase</keyword>
<evidence type="ECO:0000256" key="1">
    <source>
        <dbReference type="ARBA" id="ARBA00022603"/>
    </source>
</evidence>
<evidence type="ECO:0000256" key="2">
    <source>
        <dbReference type="ARBA" id="ARBA00022679"/>
    </source>
</evidence>
<dbReference type="AlphaFoldDB" id="A0A0G1VHK7"/>
<dbReference type="STRING" id="1618342.UY40_C0010G0012"/>
<evidence type="ECO:0000259" key="3">
    <source>
        <dbReference type="Pfam" id="PF01555"/>
    </source>
</evidence>
<protein>
    <submittedName>
        <fullName evidence="4">Methylase N-4/N-6 domain protein</fullName>
    </submittedName>
</protein>
<gene>
    <name evidence="4" type="ORF">UY40_C0010G0012</name>
</gene>
<dbReference type="Pfam" id="PF01555">
    <property type="entry name" value="N6_N4_Mtase"/>
    <property type="match status" value="1"/>
</dbReference>
<dbReference type="SUPFAM" id="SSF53335">
    <property type="entry name" value="S-adenosyl-L-methionine-dependent methyltransferases"/>
    <property type="match status" value="3"/>
</dbReference>
<dbReference type="InterPro" id="IPR002941">
    <property type="entry name" value="DNA_methylase_N4/N6"/>
</dbReference>
<evidence type="ECO:0000313" key="4">
    <source>
        <dbReference type="EMBL" id="KKW05715.1"/>
    </source>
</evidence>
<dbReference type="EMBL" id="LCPW01000010">
    <property type="protein sequence ID" value="KKW05715.1"/>
    <property type="molecule type" value="Genomic_DNA"/>
</dbReference>
<proteinExistence type="predicted"/>
<dbReference type="InterPro" id="IPR029063">
    <property type="entry name" value="SAM-dependent_MTases_sf"/>
</dbReference>
<name>A0A0G1VHK7_9BACT</name>
<dbReference type="GO" id="GO:0032259">
    <property type="term" value="P:methylation"/>
    <property type="evidence" value="ECO:0007669"/>
    <property type="project" value="UniProtKB-KW"/>
</dbReference>
<feature type="domain" description="DNA methylase N-4/N-6" evidence="3">
    <location>
        <begin position="43"/>
        <end position="113"/>
    </location>
</feature>
<dbReference type="Gene3D" id="3.40.50.150">
    <property type="entry name" value="Vaccinia Virus protein VP39"/>
    <property type="match status" value="2"/>
</dbReference>
<dbReference type="GO" id="GO:0003677">
    <property type="term" value="F:DNA binding"/>
    <property type="evidence" value="ECO:0007669"/>
    <property type="project" value="InterPro"/>
</dbReference>
<organism evidence="4 5">
    <name type="scientific">candidate division CPR1 bacterium GW2011_GWC1_49_13</name>
    <dbReference type="NCBI Taxonomy" id="1618342"/>
    <lineage>
        <taxon>Bacteria</taxon>
        <taxon>candidate division CPR1</taxon>
    </lineage>
</organism>